<protein>
    <submittedName>
        <fullName evidence="10">Glutamine transport ATP-binding protein GlnQ</fullName>
    </submittedName>
</protein>
<dbReference type="Gene3D" id="3.40.50.300">
    <property type="entry name" value="P-loop containing nucleotide triphosphate hydrolases"/>
    <property type="match status" value="1"/>
</dbReference>
<dbReference type="GO" id="GO:0015424">
    <property type="term" value="F:ABC-type amino acid transporter activity"/>
    <property type="evidence" value="ECO:0007669"/>
    <property type="project" value="InterPro"/>
</dbReference>
<dbReference type="OrthoDB" id="9804199at2"/>
<keyword evidence="4" id="KW-1003">Cell membrane</keyword>
<evidence type="ECO:0000256" key="2">
    <source>
        <dbReference type="ARBA" id="ARBA00005417"/>
    </source>
</evidence>
<keyword evidence="5" id="KW-0547">Nucleotide-binding</keyword>
<dbReference type="InterPro" id="IPR030679">
    <property type="entry name" value="ABC_ATPase_HisP-typ"/>
</dbReference>
<proteinExistence type="inferred from homology"/>
<dbReference type="PROSITE" id="PS50893">
    <property type="entry name" value="ABC_TRANSPORTER_2"/>
    <property type="match status" value="1"/>
</dbReference>
<dbReference type="GO" id="GO:0016887">
    <property type="term" value="F:ATP hydrolysis activity"/>
    <property type="evidence" value="ECO:0007669"/>
    <property type="project" value="InterPro"/>
</dbReference>
<evidence type="ECO:0000256" key="1">
    <source>
        <dbReference type="ARBA" id="ARBA00004202"/>
    </source>
</evidence>
<dbReference type="AlphaFoldDB" id="A0A4P8IEI9"/>
<dbReference type="InterPro" id="IPR027417">
    <property type="entry name" value="P-loop_NTPase"/>
</dbReference>
<dbReference type="FunFam" id="3.40.50.300:FF:000020">
    <property type="entry name" value="Amino acid ABC transporter ATP-binding component"/>
    <property type="match status" value="1"/>
</dbReference>
<dbReference type="PANTHER" id="PTHR43166:SF9">
    <property type="entry name" value="GLUTAMATE_ASPARTATE IMPORT ATP-BINDING PROTEIN GLTL"/>
    <property type="match status" value="1"/>
</dbReference>
<dbReference type="Pfam" id="PF00005">
    <property type="entry name" value="ABC_tran"/>
    <property type="match status" value="1"/>
</dbReference>
<keyword evidence="11" id="KW-1185">Reference proteome</keyword>
<dbReference type="Proteomes" id="UP000298653">
    <property type="component" value="Chromosome"/>
</dbReference>
<keyword evidence="3" id="KW-0813">Transport</keyword>
<evidence type="ECO:0000256" key="5">
    <source>
        <dbReference type="ARBA" id="ARBA00022741"/>
    </source>
</evidence>
<dbReference type="InterPro" id="IPR050086">
    <property type="entry name" value="MetN_ABC_transporter-like"/>
</dbReference>
<dbReference type="SUPFAM" id="SSF52540">
    <property type="entry name" value="P-loop containing nucleoside triphosphate hydrolases"/>
    <property type="match status" value="1"/>
</dbReference>
<sequence>MSVLSVANLQKNFGKLNVLKDISFQINDGEIVTIIGSSGSGKSTLLRCMNQLEKVTKGTIEINGHTLVSMNGDSPEYASKEIQKKILMETGFVFQNFNLFPHYSVLRNVMEAPVQVAGVPKDQAKEKAMQLLKKLGLEEKADSYPCELSGGQSQRVSIARALALEPKILFFDEPTSALDPELTGEVLKVIKSLADLNMTMVIVTHEMAFAKEISDRVIFMDQGVIVEDASPEDVFNSANERTREFLGKYHDIA</sequence>
<evidence type="ECO:0000313" key="10">
    <source>
        <dbReference type="EMBL" id="QCP36272.1"/>
    </source>
</evidence>
<dbReference type="GO" id="GO:0005524">
    <property type="term" value="F:ATP binding"/>
    <property type="evidence" value="ECO:0007669"/>
    <property type="project" value="UniProtKB-KW"/>
</dbReference>
<dbReference type="PROSITE" id="PS00211">
    <property type="entry name" value="ABC_TRANSPORTER_1"/>
    <property type="match status" value="1"/>
</dbReference>
<comment type="similarity">
    <text evidence="2">Belongs to the ABC transporter superfamily.</text>
</comment>
<evidence type="ECO:0000256" key="7">
    <source>
        <dbReference type="ARBA" id="ARBA00022970"/>
    </source>
</evidence>
<evidence type="ECO:0000259" key="9">
    <source>
        <dbReference type="PROSITE" id="PS50893"/>
    </source>
</evidence>
<keyword evidence="6 10" id="KW-0067">ATP-binding</keyword>
<dbReference type="PIRSF" id="PIRSF039085">
    <property type="entry name" value="ABC_ATPase_HisP"/>
    <property type="match status" value="1"/>
</dbReference>
<dbReference type="RefSeq" id="WP_137329528.1">
    <property type="nucleotide sequence ID" value="NZ_CP040058.1"/>
</dbReference>
<dbReference type="SMART" id="SM00382">
    <property type="entry name" value="AAA"/>
    <property type="match status" value="1"/>
</dbReference>
<keyword evidence="8" id="KW-0472">Membrane</keyword>
<evidence type="ECO:0000256" key="4">
    <source>
        <dbReference type="ARBA" id="ARBA00022475"/>
    </source>
</evidence>
<keyword evidence="7" id="KW-0029">Amino-acid transport</keyword>
<dbReference type="GO" id="GO:0005886">
    <property type="term" value="C:plasma membrane"/>
    <property type="evidence" value="ECO:0007669"/>
    <property type="project" value="UniProtKB-SubCell"/>
</dbReference>
<dbReference type="KEGG" id="arf:AR1Y2_2818"/>
<accession>A0A4P8IEI9</accession>
<dbReference type="CDD" id="cd03262">
    <property type="entry name" value="ABC_HisP_GlnQ"/>
    <property type="match status" value="1"/>
</dbReference>
<evidence type="ECO:0000256" key="8">
    <source>
        <dbReference type="ARBA" id="ARBA00023136"/>
    </source>
</evidence>
<name>A0A4P8IEI9_9FIRM</name>
<dbReference type="PANTHER" id="PTHR43166">
    <property type="entry name" value="AMINO ACID IMPORT ATP-BINDING PROTEIN"/>
    <property type="match status" value="1"/>
</dbReference>
<dbReference type="InterPro" id="IPR017871">
    <property type="entry name" value="ABC_transporter-like_CS"/>
</dbReference>
<evidence type="ECO:0000256" key="6">
    <source>
        <dbReference type="ARBA" id="ARBA00022840"/>
    </source>
</evidence>
<organism evidence="10 11">
    <name type="scientific">Anaerostipes rhamnosivorans</name>
    <dbReference type="NCBI Taxonomy" id="1229621"/>
    <lineage>
        <taxon>Bacteria</taxon>
        <taxon>Bacillati</taxon>
        <taxon>Bacillota</taxon>
        <taxon>Clostridia</taxon>
        <taxon>Lachnospirales</taxon>
        <taxon>Lachnospiraceae</taxon>
        <taxon>Anaerostipes</taxon>
    </lineage>
</organism>
<evidence type="ECO:0000313" key="11">
    <source>
        <dbReference type="Proteomes" id="UP000298653"/>
    </source>
</evidence>
<feature type="domain" description="ABC transporter" evidence="9">
    <location>
        <begin position="4"/>
        <end position="247"/>
    </location>
</feature>
<reference evidence="10 11" key="1">
    <citation type="submission" date="2019-05" db="EMBL/GenBank/DDBJ databases">
        <title>Complete genome sequencing of Anaerostipes rhamnosivorans.</title>
        <authorList>
            <person name="Bui T.P.N."/>
            <person name="de Vos W.M."/>
        </authorList>
    </citation>
    <scope>NUCLEOTIDE SEQUENCE [LARGE SCALE GENOMIC DNA]</scope>
    <source>
        <strain evidence="10 11">1y2</strain>
    </source>
</reference>
<gene>
    <name evidence="10" type="ORF">AR1Y2_2818</name>
</gene>
<comment type="subcellular location">
    <subcellularLocation>
        <location evidence="1">Cell membrane</location>
        <topology evidence="1">Peripheral membrane protein</topology>
    </subcellularLocation>
</comment>
<dbReference type="InterPro" id="IPR003593">
    <property type="entry name" value="AAA+_ATPase"/>
</dbReference>
<dbReference type="EMBL" id="CP040058">
    <property type="protein sequence ID" value="QCP36272.1"/>
    <property type="molecule type" value="Genomic_DNA"/>
</dbReference>
<dbReference type="InterPro" id="IPR003439">
    <property type="entry name" value="ABC_transporter-like_ATP-bd"/>
</dbReference>
<evidence type="ECO:0000256" key="3">
    <source>
        <dbReference type="ARBA" id="ARBA00022448"/>
    </source>
</evidence>